<proteinExistence type="predicted"/>
<dbReference type="InterPro" id="IPR007474">
    <property type="entry name" value="ApaG_domain"/>
</dbReference>
<name>A0AAE3LNJ1_9BACT</name>
<protein>
    <submittedName>
        <fullName evidence="2">Co2+/Mg2+ efflux protein ApaG</fullName>
    </submittedName>
</protein>
<evidence type="ECO:0000259" key="1">
    <source>
        <dbReference type="PROSITE" id="PS51087"/>
    </source>
</evidence>
<organism evidence="2 3">
    <name type="scientific">Haoranjiania flava</name>
    <dbReference type="NCBI Taxonomy" id="1856322"/>
    <lineage>
        <taxon>Bacteria</taxon>
        <taxon>Pseudomonadati</taxon>
        <taxon>Bacteroidota</taxon>
        <taxon>Chitinophagia</taxon>
        <taxon>Chitinophagales</taxon>
        <taxon>Chitinophagaceae</taxon>
        <taxon>Haoranjiania</taxon>
    </lineage>
</organism>
<dbReference type="Pfam" id="PF04379">
    <property type="entry name" value="DUF525"/>
    <property type="match status" value="1"/>
</dbReference>
<dbReference type="SUPFAM" id="SSF110069">
    <property type="entry name" value="ApaG-like"/>
    <property type="match status" value="1"/>
</dbReference>
<keyword evidence="3" id="KW-1185">Reference proteome</keyword>
<dbReference type="PANTHER" id="PTHR47191:SF2">
    <property type="entry name" value="OS05G0170800 PROTEIN"/>
    <property type="match status" value="1"/>
</dbReference>
<comment type="caution">
    <text evidence="2">The sequence shown here is derived from an EMBL/GenBank/DDBJ whole genome shotgun (WGS) entry which is preliminary data.</text>
</comment>
<reference evidence="2" key="1">
    <citation type="submission" date="2022-10" db="EMBL/GenBank/DDBJ databases">
        <authorList>
            <person name="Kim H.S."/>
            <person name="Kim J.-S."/>
            <person name="Suh M.K."/>
            <person name="Eom M.K."/>
            <person name="Lee J.-S."/>
        </authorList>
    </citation>
    <scope>NUCLEOTIDE SEQUENCE</scope>
    <source>
        <strain evidence="2">LIP-5</strain>
    </source>
</reference>
<dbReference type="InterPro" id="IPR036767">
    <property type="entry name" value="ApaG_sf"/>
</dbReference>
<gene>
    <name evidence="2" type="primary">apaG</name>
    <name evidence="2" type="ORF">OD355_11260</name>
</gene>
<dbReference type="NCBIfam" id="NF003967">
    <property type="entry name" value="PRK05461.1"/>
    <property type="match status" value="1"/>
</dbReference>
<dbReference type="PANTHER" id="PTHR47191">
    <property type="entry name" value="OS05G0170800 PROTEIN"/>
    <property type="match status" value="1"/>
</dbReference>
<dbReference type="AlphaFoldDB" id="A0AAE3LNJ1"/>
<dbReference type="InterPro" id="IPR050718">
    <property type="entry name" value="ApaG-like"/>
</dbReference>
<dbReference type="Gene3D" id="2.60.40.1470">
    <property type="entry name" value="ApaG domain"/>
    <property type="match status" value="1"/>
</dbReference>
<dbReference type="Proteomes" id="UP001209317">
    <property type="component" value="Unassembled WGS sequence"/>
</dbReference>
<accession>A0AAE3LNJ1</accession>
<dbReference type="RefSeq" id="WP_263038583.1">
    <property type="nucleotide sequence ID" value="NZ_JAOTPL010000018.1"/>
</dbReference>
<sequence length="128" mass="14954">MTKLITKGIQISVETFYQREYSNPLMNEYMFAYRITIDNYNGFPIKLLSRKWFIHDSNASLENVEGEGVIGQQPVIQPDEHFQYVSGCSLRTDVGKMHGFYIMENQHSYEQFEVAIPEFIMVCPDKLN</sequence>
<dbReference type="PROSITE" id="PS51087">
    <property type="entry name" value="APAG"/>
    <property type="match status" value="1"/>
</dbReference>
<evidence type="ECO:0000313" key="3">
    <source>
        <dbReference type="Proteomes" id="UP001209317"/>
    </source>
</evidence>
<feature type="domain" description="ApaG" evidence="1">
    <location>
        <begin position="3"/>
        <end position="128"/>
    </location>
</feature>
<evidence type="ECO:0000313" key="2">
    <source>
        <dbReference type="EMBL" id="MCU7695096.1"/>
    </source>
</evidence>
<dbReference type="EMBL" id="JAOTPL010000018">
    <property type="protein sequence ID" value="MCU7695096.1"/>
    <property type="molecule type" value="Genomic_DNA"/>
</dbReference>